<reference evidence="2" key="1">
    <citation type="submission" date="2022-11" db="UniProtKB">
        <authorList>
            <consortium name="WormBaseParasite"/>
        </authorList>
    </citation>
    <scope>IDENTIFICATION</scope>
</reference>
<dbReference type="WBParaSite" id="nRc.2.0.1.t14817-RA">
    <property type="protein sequence ID" value="nRc.2.0.1.t14817-RA"/>
    <property type="gene ID" value="nRc.2.0.1.g14817"/>
</dbReference>
<evidence type="ECO:0000313" key="1">
    <source>
        <dbReference type="Proteomes" id="UP000887565"/>
    </source>
</evidence>
<keyword evidence="1" id="KW-1185">Reference proteome</keyword>
<organism evidence="1 2">
    <name type="scientific">Romanomermis culicivorax</name>
    <name type="common">Nematode worm</name>
    <dbReference type="NCBI Taxonomy" id="13658"/>
    <lineage>
        <taxon>Eukaryota</taxon>
        <taxon>Metazoa</taxon>
        <taxon>Ecdysozoa</taxon>
        <taxon>Nematoda</taxon>
        <taxon>Enoplea</taxon>
        <taxon>Dorylaimia</taxon>
        <taxon>Mermithida</taxon>
        <taxon>Mermithoidea</taxon>
        <taxon>Mermithidae</taxon>
        <taxon>Romanomermis</taxon>
    </lineage>
</organism>
<name>A0A915IKW1_ROMCU</name>
<proteinExistence type="predicted"/>
<protein>
    <submittedName>
        <fullName evidence="2">Uncharacterized protein</fullName>
    </submittedName>
</protein>
<dbReference type="AlphaFoldDB" id="A0A915IKW1"/>
<evidence type="ECO:0000313" key="2">
    <source>
        <dbReference type="WBParaSite" id="nRc.2.0.1.t14817-RA"/>
    </source>
</evidence>
<accession>A0A915IKW1</accession>
<sequence length="117" mass="13971">MLLYCKKTDEYHSEVLFKSCSTIDRKYEILLYAFPLQRYENPVFLDHQYFTRVLTLQHEKCEGKKFMQYMPNRVEYFLLSTNEEDVDAVAADHKLISSSLLDLSISVQERLIFYNLP</sequence>
<dbReference type="Proteomes" id="UP000887565">
    <property type="component" value="Unplaced"/>
</dbReference>